<dbReference type="InterPro" id="IPR001387">
    <property type="entry name" value="Cro/C1-type_HTH"/>
</dbReference>
<comment type="caution">
    <text evidence="4">The sequence shown here is derived from an EMBL/GenBank/DDBJ whole genome shotgun (WGS) entry which is preliminary data.</text>
</comment>
<dbReference type="Gene3D" id="1.10.260.40">
    <property type="entry name" value="lambda repressor-like DNA-binding domains"/>
    <property type="match status" value="1"/>
</dbReference>
<dbReference type="SUPFAM" id="SSF47413">
    <property type="entry name" value="lambda repressor-like DNA-binding domains"/>
    <property type="match status" value="1"/>
</dbReference>
<evidence type="ECO:0000259" key="2">
    <source>
        <dbReference type="PROSITE" id="PS50943"/>
    </source>
</evidence>
<name>A0A5P0ZF21_9LACO</name>
<reference evidence="5 6" key="1">
    <citation type="journal article" date="2019" name="Syst. Appl. Microbiol.">
        <title>Polyphasic characterization of two novel Lactobacillus spp. isolated from blown salami packages: Description of Lactobacillus halodurans sp. nov. and Lactobacillus salsicarnum sp. nov.</title>
        <authorList>
            <person name="Schuster J.A."/>
            <person name="Klingl A."/>
            <person name="Vogel R.F."/>
            <person name="Ehrmann M.A."/>
        </authorList>
    </citation>
    <scope>NUCLEOTIDE SEQUENCE [LARGE SCALE GENOMIC DNA]</scope>
    <source>
        <strain evidence="3 6">TMW 1.2098</strain>
        <strain evidence="4 5">TMW 1.2118</strain>
    </source>
</reference>
<dbReference type="PANTHER" id="PTHR46558:SF4">
    <property type="entry name" value="DNA-BIDING PHAGE PROTEIN"/>
    <property type="match status" value="1"/>
</dbReference>
<accession>A0A5P0ZF21</accession>
<keyword evidence="1" id="KW-0238">DNA-binding</keyword>
<dbReference type="PANTHER" id="PTHR46558">
    <property type="entry name" value="TRACRIPTIONAL REGULATORY PROTEIN-RELATED-RELATED"/>
    <property type="match status" value="1"/>
</dbReference>
<evidence type="ECO:0000313" key="6">
    <source>
        <dbReference type="Proteomes" id="UP000436655"/>
    </source>
</evidence>
<feature type="domain" description="HTH cro/C1-type" evidence="2">
    <location>
        <begin position="5"/>
        <end position="59"/>
    </location>
</feature>
<organism evidence="4 5">
    <name type="scientific">Companilactobacillus mishanensis</name>
    <dbReference type="NCBI Taxonomy" id="2486008"/>
    <lineage>
        <taxon>Bacteria</taxon>
        <taxon>Bacillati</taxon>
        <taxon>Bacillota</taxon>
        <taxon>Bacilli</taxon>
        <taxon>Lactobacillales</taxon>
        <taxon>Lactobacillaceae</taxon>
        <taxon>Companilactobacillus</taxon>
    </lineage>
</organism>
<dbReference type="EMBL" id="VDFM01000001">
    <property type="protein sequence ID" value="MQS51618.1"/>
    <property type="molecule type" value="Genomic_DNA"/>
</dbReference>
<dbReference type="PROSITE" id="PS50943">
    <property type="entry name" value="HTH_CROC1"/>
    <property type="match status" value="1"/>
</dbReference>
<dbReference type="CDD" id="cd00093">
    <property type="entry name" value="HTH_XRE"/>
    <property type="match status" value="1"/>
</dbReference>
<dbReference type="Proteomes" id="UP000380386">
    <property type="component" value="Unassembled WGS sequence"/>
</dbReference>
<dbReference type="InterPro" id="IPR010982">
    <property type="entry name" value="Lambda_DNA-bd_dom_sf"/>
</dbReference>
<dbReference type="OrthoDB" id="1859224at2"/>
<dbReference type="Proteomes" id="UP000436655">
    <property type="component" value="Unassembled WGS sequence"/>
</dbReference>
<protein>
    <submittedName>
        <fullName evidence="4">Helix-turn-helix transcriptional regulator</fullName>
    </submittedName>
</protein>
<dbReference type="EMBL" id="VDFN01000001">
    <property type="protein sequence ID" value="MQS44279.1"/>
    <property type="molecule type" value="Genomic_DNA"/>
</dbReference>
<evidence type="ECO:0000313" key="3">
    <source>
        <dbReference type="EMBL" id="MQS44279.1"/>
    </source>
</evidence>
<proteinExistence type="predicted"/>
<dbReference type="Pfam" id="PF01381">
    <property type="entry name" value="HTH_3"/>
    <property type="match status" value="1"/>
</dbReference>
<sequence length="70" mass="8186">MNDDLKQFRLRRGYTMQDVADLSGISTAYYSYIEKGQRRVNYEVAVKIANALKTKPDKLFLNFEKSKCMN</sequence>
<dbReference type="GO" id="GO:0003677">
    <property type="term" value="F:DNA binding"/>
    <property type="evidence" value="ECO:0007669"/>
    <property type="project" value="UniProtKB-KW"/>
</dbReference>
<evidence type="ECO:0000256" key="1">
    <source>
        <dbReference type="ARBA" id="ARBA00023125"/>
    </source>
</evidence>
<evidence type="ECO:0000313" key="5">
    <source>
        <dbReference type="Proteomes" id="UP000380386"/>
    </source>
</evidence>
<evidence type="ECO:0000313" key="4">
    <source>
        <dbReference type="EMBL" id="MQS51618.1"/>
    </source>
</evidence>
<dbReference type="SMART" id="SM00530">
    <property type="entry name" value="HTH_XRE"/>
    <property type="match status" value="1"/>
</dbReference>
<dbReference type="RefSeq" id="WP_153381670.1">
    <property type="nucleotide sequence ID" value="NZ_VDFM01000001.1"/>
</dbReference>
<dbReference type="AlphaFoldDB" id="A0A5P0ZF21"/>
<keyword evidence="6" id="KW-1185">Reference proteome</keyword>
<reference evidence="3" key="2">
    <citation type="submission" date="2019-05" db="EMBL/GenBank/DDBJ databases">
        <authorList>
            <person name="Schuster J.A."/>
            <person name="Ehrmann M.A."/>
        </authorList>
    </citation>
    <scope>NUCLEOTIDE SEQUENCE</scope>
    <source>
        <strain evidence="3">TMW 1.2098</strain>
    </source>
</reference>
<gene>
    <name evidence="4" type="ORF">FHL02_01145</name>
    <name evidence="3" type="ORF">FHL03_02125</name>
</gene>